<protein>
    <submittedName>
        <fullName evidence="2">Uncharacterized protein</fullName>
    </submittedName>
</protein>
<dbReference type="InterPro" id="IPR036770">
    <property type="entry name" value="Ankyrin_rpt-contain_sf"/>
</dbReference>
<dbReference type="EMBL" id="JAUKUD010000001">
    <property type="protein sequence ID" value="KAK0752941.1"/>
    <property type="molecule type" value="Genomic_DNA"/>
</dbReference>
<dbReference type="AlphaFoldDB" id="A0AA40KBR0"/>
<dbReference type="Proteomes" id="UP001172155">
    <property type="component" value="Unassembled WGS sequence"/>
</dbReference>
<keyword evidence="3" id="KW-1185">Reference proteome</keyword>
<keyword evidence="1" id="KW-0040">ANK repeat</keyword>
<name>A0AA40KBR0_9PEZI</name>
<sequence>MSEMLSHKYSTVDQRLERVEALLQNQAMQMHAAQARQAGRLFNTSAPPARQRLVRTISPSSNGQTPLTTAIQYNNHPVLRLLLERWFEYAERPRLTGPNLLEKVAQYADGETMLLLTATEHLRARKDSSYVLDHYHKVLKEWIDFSDKLGAAFEDLLSVLRMEAEHHRGMASRMESGLLNPLDRYVYCEDENTDSSELAFEDAEEILSLALSEEASEPG</sequence>
<dbReference type="InterPro" id="IPR002110">
    <property type="entry name" value="Ankyrin_rpt"/>
</dbReference>
<organism evidence="2 3">
    <name type="scientific">Schizothecium vesticola</name>
    <dbReference type="NCBI Taxonomy" id="314040"/>
    <lineage>
        <taxon>Eukaryota</taxon>
        <taxon>Fungi</taxon>
        <taxon>Dikarya</taxon>
        <taxon>Ascomycota</taxon>
        <taxon>Pezizomycotina</taxon>
        <taxon>Sordariomycetes</taxon>
        <taxon>Sordariomycetidae</taxon>
        <taxon>Sordariales</taxon>
        <taxon>Schizotheciaceae</taxon>
        <taxon>Schizothecium</taxon>
    </lineage>
</organism>
<evidence type="ECO:0000313" key="3">
    <source>
        <dbReference type="Proteomes" id="UP001172155"/>
    </source>
</evidence>
<evidence type="ECO:0000256" key="1">
    <source>
        <dbReference type="PROSITE-ProRule" id="PRU00023"/>
    </source>
</evidence>
<gene>
    <name evidence="2" type="ORF">B0T18DRAFT_423582</name>
</gene>
<feature type="repeat" description="ANK" evidence="1">
    <location>
        <begin position="62"/>
        <end position="85"/>
    </location>
</feature>
<dbReference type="PROSITE" id="PS50297">
    <property type="entry name" value="ANK_REP_REGION"/>
    <property type="match status" value="1"/>
</dbReference>
<accession>A0AA40KBR0</accession>
<comment type="caution">
    <text evidence="2">The sequence shown here is derived from an EMBL/GenBank/DDBJ whole genome shotgun (WGS) entry which is preliminary data.</text>
</comment>
<reference evidence="2" key="1">
    <citation type="submission" date="2023-06" db="EMBL/GenBank/DDBJ databases">
        <title>Genome-scale phylogeny and comparative genomics of the fungal order Sordariales.</title>
        <authorList>
            <consortium name="Lawrence Berkeley National Laboratory"/>
            <person name="Hensen N."/>
            <person name="Bonometti L."/>
            <person name="Westerberg I."/>
            <person name="Brannstrom I.O."/>
            <person name="Guillou S."/>
            <person name="Cros-Aarteil S."/>
            <person name="Calhoun S."/>
            <person name="Haridas S."/>
            <person name="Kuo A."/>
            <person name="Mondo S."/>
            <person name="Pangilinan J."/>
            <person name="Riley R."/>
            <person name="LaButti K."/>
            <person name="Andreopoulos B."/>
            <person name="Lipzen A."/>
            <person name="Chen C."/>
            <person name="Yanf M."/>
            <person name="Daum C."/>
            <person name="Ng V."/>
            <person name="Clum A."/>
            <person name="Steindorff A."/>
            <person name="Ohm R."/>
            <person name="Martin F."/>
            <person name="Silar P."/>
            <person name="Natvig D."/>
            <person name="Lalanne C."/>
            <person name="Gautier V."/>
            <person name="Ament-velasquez S.L."/>
            <person name="Kruys A."/>
            <person name="Hutchinson M.I."/>
            <person name="Powell A.J."/>
            <person name="Barry K."/>
            <person name="Miller A.N."/>
            <person name="Grigoriev I.V."/>
            <person name="Debuchy R."/>
            <person name="Gladieux P."/>
            <person name="Thoren M.H."/>
            <person name="Johannesson H."/>
        </authorList>
    </citation>
    <scope>NUCLEOTIDE SEQUENCE</scope>
    <source>
        <strain evidence="2">SMH3187-1</strain>
    </source>
</reference>
<proteinExistence type="predicted"/>
<dbReference type="Gene3D" id="1.25.40.20">
    <property type="entry name" value="Ankyrin repeat-containing domain"/>
    <property type="match status" value="1"/>
</dbReference>
<dbReference type="PROSITE" id="PS50088">
    <property type="entry name" value="ANK_REPEAT"/>
    <property type="match status" value="1"/>
</dbReference>
<evidence type="ECO:0000313" key="2">
    <source>
        <dbReference type="EMBL" id="KAK0752941.1"/>
    </source>
</evidence>